<dbReference type="EMBL" id="JAVRIF010000002">
    <property type="protein sequence ID" value="MDT0602917.1"/>
    <property type="molecule type" value="Genomic_DNA"/>
</dbReference>
<evidence type="ECO:0000313" key="2">
    <source>
        <dbReference type="EMBL" id="MDT0602917.1"/>
    </source>
</evidence>
<accession>A0ABU2ZYC6</accession>
<keyword evidence="1" id="KW-0812">Transmembrane</keyword>
<evidence type="ECO:0000256" key="1">
    <source>
        <dbReference type="SAM" id="Phobius"/>
    </source>
</evidence>
<evidence type="ECO:0000313" key="3">
    <source>
        <dbReference type="Proteomes" id="UP001266357"/>
    </source>
</evidence>
<feature type="transmembrane region" description="Helical" evidence="1">
    <location>
        <begin position="34"/>
        <end position="51"/>
    </location>
</feature>
<keyword evidence="3" id="KW-1185">Reference proteome</keyword>
<comment type="caution">
    <text evidence="2">The sequence shown here is derived from an EMBL/GenBank/DDBJ whole genome shotgun (WGS) entry which is preliminary data.</text>
</comment>
<sequence>MISEFTYSTTFILDKSYFTECFEQSVDVDQTWQAYFKAIFFSVFGGLLVIFTPINPYVAWFLFGIGIIEALSVYYQKPWWVTRQMLGKASKSEVTLTIDAKGINSHSFYVDDSYDWQDISKMTATDKGWIIQHSNGKNYISARFLNAQASQYIQDKAQEINKTAT</sequence>
<protein>
    <submittedName>
        <fullName evidence="2">YcxB family protein</fullName>
    </submittedName>
</protein>
<reference evidence="2 3" key="1">
    <citation type="submission" date="2023-09" db="EMBL/GenBank/DDBJ databases">
        <authorList>
            <person name="Rey-Velasco X."/>
        </authorList>
    </citation>
    <scope>NUCLEOTIDE SEQUENCE [LARGE SCALE GENOMIC DNA]</scope>
    <source>
        <strain evidence="2 3">W431</strain>
    </source>
</reference>
<organism evidence="2 3">
    <name type="scientific">Thalassotalea castellviae</name>
    <dbReference type="NCBI Taxonomy" id="3075612"/>
    <lineage>
        <taxon>Bacteria</taxon>
        <taxon>Pseudomonadati</taxon>
        <taxon>Pseudomonadota</taxon>
        <taxon>Gammaproteobacteria</taxon>
        <taxon>Alteromonadales</taxon>
        <taxon>Colwelliaceae</taxon>
        <taxon>Thalassotalea</taxon>
    </lineage>
</organism>
<dbReference type="Proteomes" id="UP001266357">
    <property type="component" value="Unassembled WGS sequence"/>
</dbReference>
<gene>
    <name evidence="2" type="ORF">RM573_04875</name>
</gene>
<proteinExistence type="predicted"/>
<feature type="transmembrane region" description="Helical" evidence="1">
    <location>
        <begin position="57"/>
        <end position="75"/>
    </location>
</feature>
<name>A0ABU2ZYC6_9GAMM</name>
<dbReference type="RefSeq" id="WP_311578083.1">
    <property type="nucleotide sequence ID" value="NZ_JAVRIF010000002.1"/>
</dbReference>
<keyword evidence="1" id="KW-0472">Membrane</keyword>
<keyword evidence="1" id="KW-1133">Transmembrane helix</keyword>